<accession>A0A4Q4NEX5</accession>
<comment type="caution">
    <text evidence="2">The sequence shown here is derived from an EMBL/GenBank/DDBJ whole genome shotgun (WGS) entry which is preliminary data.</text>
</comment>
<evidence type="ECO:0000313" key="3">
    <source>
        <dbReference type="Proteomes" id="UP000291422"/>
    </source>
</evidence>
<feature type="region of interest" description="Disordered" evidence="1">
    <location>
        <begin position="346"/>
        <end position="377"/>
    </location>
</feature>
<dbReference type="AlphaFoldDB" id="A0A4Q4NEX5"/>
<reference evidence="3" key="1">
    <citation type="journal article" date="2019" name="bioRxiv">
        <title>Genomics, evolutionary history and diagnostics of the Alternaria alternata species group including apple and Asian pear pathotypes.</title>
        <authorList>
            <person name="Armitage A.D."/>
            <person name="Cockerton H.M."/>
            <person name="Sreenivasaprasad S."/>
            <person name="Woodhall J.W."/>
            <person name="Lane C.R."/>
            <person name="Harrison R.J."/>
            <person name="Clarkson J.P."/>
        </authorList>
    </citation>
    <scope>NUCLEOTIDE SEQUENCE [LARGE SCALE GENOMIC DNA]</scope>
    <source>
        <strain evidence="3">FERA 1177</strain>
    </source>
</reference>
<name>A0A4Q4NEX5_ALTAL</name>
<dbReference type="VEuPathDB" id="FungiDB:CC77DRAFT_1098987"/>
<gene>
    <name evidence="2" type="ORF">AA0117_g6625</name>
</gene>
<organism evidence="2 3">
    <name type="scientific">Alternaria alternata</name>
    <name type="common">Alternaria rot fungus</name>
    <name type="synonym">Torula alternata</name>
    <dbReference type="NCBI Taxonomy" id="5599"/>
    <lineage>
        <taxon>Eukaryota</taxon>
        <taxon>Fungi</taxon>
        <taxon>Dikarya</taxon>
        <taxon>Ascomycota</taxon>
        <taxon>Pezizomycotina</taxon>
        <taxon>Dothideomycetes</taxon>
        <taxon>Pleosporomycetidae</taxon>
        <taxon>Pleosporales</taxon>
        <taxon>Pleosporineae</taxon>
        <taxon>Pleosporaceae</taxon>
        <taxon>Alternaria</taxon>
        <taxon>Alternaria sect. Alternaria</taxon>
        <taxon>Alternaria alternata complex</taxon>
    </lineage>
</organism>
<protein>
    <submittedName>
        <fullName evidence="2">Uncharacterized protein</fullName>
    </submittedName>
</protein>
<proteinExistence type="predicted"/>
<dbReference type="Proteomes" id="UP000291422">
    <property type="component" value="Unassembled WGS sequence"/>
</dbReference>
<evidence type="ECO:0000256" key="1">
    <source>
        <dbReference type="SAM" id="MobiDB-lite"/>
    </source>
</evidence>
<sequence length="432" mass="46987">MNDNVRVLSLAANIATFRGTKDIANKKTKGLKDHKKIQKEKTLAKRAAAAEGVKAKKILSAPVAVVFAKVAPVQDESADEGEIHAMMKEVKECIKEMTFKQPLDIVAHRKALEAALYDNMETPCQMLVRCKYTASIDAEHHPVDGDEVANEADRSDNDALNSFRSAPKCLDDNCFEITPMITGLTEDNLTTPTETTSSLALLRLFDLVKDAGQTKVGAFGSSVSSAPDSSEATECDEIIVNLPDASRHPHGRVKMGHMSSVSGARVNEKPVEVRTLESVETEMRLARDKGSVNAPAFVDPAIIEYKIQGQALVVVDEHAQMASSPTDDRGEDGNMLGPFTGCRIMSSRSLSPTSSHRSRASSPVDPQRAYTPCTQYSVSPPPDLSVSSVPFVMSSYVDPRSVWWYGPDIQMSPQIETRLIDVVHSSKTPGIM</sequence>
<evidence type="ECO:0000313" key="2">
    <source>
        <dbReference type="EMBL" id="RYN74811.1"/>
    </source>
</evidence>
<feature type="region of interest" description="Disordered" evidence="1">
    <location>
        <begin position="246"/>
        <end position="269"/>
    </location>
</feature>
<dbReference type="EMBL" id="PDXD01000016">
    <property type="protein sequence ID" value="RYN74811.1"/>
    <property type="molecule type" value="Genomic_DNA"/>
</dbReference>
<feature type="compositionally biased region" description="Low complexity" evidence="1">
    <location>
        <begin position="346"/>
        <end position="355"/>
    </location>
</feature>